<dbReference type="SUPFAM" id="SSF51735">
    <property type="entry name" value="NAD(P)-binding Rossmann-fold domains"/>
    <property type="match status" value="1"/>
</dbReference>
<dbReference type="InterPro" id="IPR003710">
    <property type="entry name" value="ApbA"/>
</dbReference>
<dbReference type="InterPro" id="IPR013332">
    <property type="entry name" value="KPR_N"/>
</dbReference>
<dbReference type="InterPro" id="IPR036291">
    <property type="entry name" value="NAD(P)-bd_dom_sf"/>
</dbReference>
<dbReference type="PANTHER" id="PTHR43765">
    <property type="entry name" value="2-DEHYDROPANTOATE 2-REDUCTASE-RELATED"/>
    <property type="match status" value="1"/>
</dbReference>
<dbReference type="Gene3D" id="1.10.1040.10">
    <property type="entry name" value="N-(1-d-carboxylethyl)-l-norvaline Dehydrogenase, domain 2"/>
    <property type="match status" value="1"/>
</dbReference>
<dbReference type="Pfam" id="PF08546">
    <property type="entry name" value="ApbA_C"/>
    <property type="match status" value="1"/>
</dbReference>
<keyword evidence="9" id="KW-1185">Reference proteome</keyword>
<dbReference type="SUPFAM" id="SSF48179">
    <property type="entry name" value="6-phosphogluconate dehydrogenase C-terminal domain-like"/>
    <property type="match status" value="1"/>
</dbReference>
<evidence type="ECO:0000256" key="5">
    <source>
        <dbReference type="ARBA" id="ARBA00032024"/>
    </source>
</evidence>
<comment type="similarity">
    <text evidence="1">Belongs to the ketopantoate reductase family.</text>
</comment>
<dbReference type="GO" id="GO:0050661">
    <property type="term" value="F:NADP binding"/>
    <property type="evidence" value="ECO:0007669"/>
    <property type="project" value="TreeGrafter"/>
</dbReference>
<evidence type="ECO:0000256" key="2">
    <source>
        <dbReference type="ARBA" id="ARBA00013014"/>
    </source>
</evidence>
<dbReference type="Proteomes" id="UP000799778">
    <property type="component" value="Unassembled WGS sequence"/>
</dbReference>
<dbReference type="GO" id="GO:0008677">
    <property type="term" value="F:2-dehydropantoate 2-reductase activity"/>
    <property type="evidence" value="ECO:0007669"/>
    <property type="project" value="UniProtKB-EC"/>
</dbReference>
<dbReference type="GO" id="GO:0015940">
    <property type="term" value="P:pantothenate biosynthetic process"/>
    <property type="evidence" value="ECO:0007669"/>
    <property type="project" value="InterPro"/>
</dbReference>
<dbReference type="OrthoDB" id="73846at2759"/>
<reference evidence="8" key="1">
    <citation type="journal article" date="2020" name="Stud. Mycol.">
        <title>101 Dothideomycetes genomes: a test case for predicting lifestyles and emergence of pathogens.</title>
        <authorList>
            <person name="Haridas S."/>
            <person name="Albert R."/>
            <person name="Binder M."/>
            <person name="Bloem J."/>
            <person name="Labutti K."/>
            <person name="Salamov A."/>
            <person name="Andreopoulos B."/>
            <person name="Baker S."/>
            <person name="Barry K."/>
            <person name="Bills G."/>
            <person name="Bluhm B."/>
            <person name="Cannon C."/>
            <person name="Castanera R."/>
            <person name="Culley D."/>
            <person name="Daum C."/>
            <person name="Ezra D."/>
            <person name="Gonzalez J."/>
            <person name="Henrissat B."/>
            <person name="Kuo A."/>
            <person name="Liang C."/>
            <person name="Lipzen A."/>
            <person name="Lutzoni F."/>
            <person name="Magnuson J."/>
            <person name="Mondo S."/>
            <person name="Nolan M."/>
            <person name="Ohm R."/>
            <person name="Pangilinan J."/>
            <person name="Park H.-J."/>
            <person name="Ramirez L."/>
            <person name="Alfaro M."/>
            <person name="Sun H."/>
            <person name="Tritt A."/>
            <person name="Yoshinaga Y."/>
            <person name="Zwiers L.-H."/>
            <person name="Turgeon B."/>
            <person name="Goodwin S."/>
            <person name="Spatafora J."/>
            <person name="Crous P."/>
            <person name="Grigoriev I."/>
        </authorList>
    </citation>
    <scope>NUCLEOTIDE SEQUENCE</scope>
    <source>
        <strain evidence="8">CBS 175.79</strain>
    </source>
</reference>
<dbReference type="InterPro" id="IPR008927">
    <property type="entry name" value="6-PGluconate_DH-like_C_sf"/>
</dbReference>
<dbReference type="InterPro" id="IPR050838">
    <property type="entry name" value="Ketopantoate_reductase"/>
</dbReference>
<dbReference type="Pfam" id="PF02558">
    <property type="entry name" value="ApbA"/>
    <property type="match status" value="1"/>
</dbReference>
<dbReference type="InterPro" id="IPR013328">
    <property type="entry name" value="6PGD_dom2"/>
</dbReference>
<dbReference type="RefSeq" id="XP_033380430.1">
    <property type="nucleotide sequence ID" value="XM_033533389.1"/>
</dbReference>
<evidence type="ECO:0000259" key="6">
    <source>
        <dbReference type="Pfam" id="PF02558"/>
    </source>
</evidence>
<dbReference type="AlphaFoldDB" id="A0A6A5XH20"/>
<dbReference type="InterPro" id="IPR013752">
    <property type="entry name" value="KPA_reductase"/>
</dbReference>
<feature type="domain" description="Ketopantoate reductase N-terminal" evidence="6">
    <location>
        <begin position="3"/>
        <end position="171"/>
    </location>
</feature>
<accession>A0A6A5XH20</accession>
<evidence type="ECO:0000256" key="4">
    <source>
        <dbReference type="ARBA" id="ARBA00023002"/>
    </source>
</evidence>
<organism evidence="8 9">
    <name type="scientific">Aaosphaeria arxii CBS 175.79</name>
    <dbReference type="NCBI Taxonomy" id="1450172"/>
    <lineage>
        <taxon>Eukaryota</taxon>
        <taxon>Fungi</taxon>
        <taxon>Dikarya</taxon>
        <taxon>Ascomycota</taxon>
        <taxon>Pezizomycotina</taxon>
        <taxon>Dothideomycetes</taxon>
        <taxon>Pleosporomycetidae</taxon>
        <taxon>Pleosporales</taxon>
        <taxon>Pleosporales incertae sedis</taxon>
        <taxon>Aaosphaeria</taxon>
    </lineage>
</organism>
<sequence>MHIHILGIGNVGKLIAHGLAKSAIPPTITLLFHRSNLLKEWEAHGSSLELVTQGVSDFSTGYRTETIAPADSVTLTRPQDQDIITNLIVATKTTKTVIAIQSIRHRLTRDSTIMLAQNGMGVIDELNASVFPDITSRPRYTGAVVMHGIYTKHTFASIHAGPGTMTISSIPEVHSETRTINDSTHLLDTLSAAPILGTKVVPPHEFLSSQLEKLAINSSMSALSAILDCKYGDLFHSPTHTSRNQKNWRIAQQTIQEISRVILTMLETYESNPDMRIDIARFSPTALERKVLGTAELVARSYSSMVEDVRAGRETEIGYLNGYVVRKGKELGLRCPVHEGLVELVVGSRDRDKLYGLLGS</sequence>
<dbReference type="GO" id="GO:0005739">
    <property type="term" value="C:mitochondrion"/>
    <property type="evidence" value="ECO:0007669"/>
    <property type="project" value="TreeGrafter"/>
</dbReference>
<evidence type="ECO:0000259" key="7">
    <source>
        <dbReference type="Pfam" id="PF08546"/>
    </source>
</evidence>
<dbReference type="EC" id="1.1.1.169" evidence="2"/>
<keyword evidence="4" id="KW-0560">Oxidoreductase</keyword>
<keyword evidence="3" id="KW-0521">NADP</keyword>
<evidence type="ECO:0000313" key="9">
    <source>
        <dbReference type="Proteomes" id="UP000799778"/>
    </source>
</evidence>
<dbReference type="EMBL" id="ML978073">
    <property type="protein sequence ID" value="KAF2012091.1"/>
    <property type="molecule type" value="Genomic_DNA"/>
</dbReference>
<dbReference type="Gene3D" id="3.40.50.720">
    <property type="entry name" value="NAD(P)-binding Rossmann-like Domain"/>
    <property type="match status" value="1"/>
</dbReference>
<dbReference type="GeneID" id="54290786"/>
<feature type="domain" description="Ketopantoate reductase C-terminal" evidence="7">
    <location>
        <begin position="206"/>
        <end position="345"/>
    </location>
</feature>
<gene>
    <name evidence="8" type="ORF">BU24DRAFT_485412</name>
</gene>
<evidence type="ECO:0000256" key="1">
    <source>
        <dbReference type="ARBA" id="ARBA00007870"/>
    </source>
</evidence>
<proteinExistence type="inferred from homology"/>
<evidence type="ECO:0000313" key="8">
    <source>
        <dbReference type="EMBL" id="KAF2012091.1"/>
    </source>
</evidence>
<name>A0A6A5XH20_9PLEO</name>
<evidence type="ECO:0000256" key="3">
    <source>
        <dbReference type="ARBA" id="ARBA00022857"/>
    </source>
</evidence>
<dbReference type="NCBIfam" id="TIGR00745">
    <property type="entry name" value="apbA_panE"/>
    <property type="match status" value="1"/>
</dbReference>
<protein>
    <recommendedName>
        <fullName evidence="2">2-dehydropantoate 2-reductase</fullName>
        <ecNumber evidence="2">1.1.1.169</ecNumber>
    </recommendedName>
    <alternativeName>
        <fullName evidence="5">Ketopantoate reductase</fullName>
    </alternativeName>
</protein>
<dbReference type="PANTHER" id="PTHR43765:SF2">
    <property type="entry name" value="2-DEHYDROPANTOATE 2-REDUCTASE"/>
    <property type="match status" value="1"/>
</dbReference>